<dbReference type="InParanoid" id="A0A6P6GEB1"/>
<name>A0A6P6GEB1_ZIZJJ</name>
<evidence type="ECO:0000313" key="3">
    <source>
        <dbReference type="RefSeq" id="XP_024932484.1"/>
    </source>
</evidence>
<evidence type="ECO:0000256" key="1">
    <source>
        <dbReference type="SAM" id="MobiDB-lite"/>
    </source>
</evidence>
<dbReference type="Proteomes" id="UP001652623">
    <property type="component" value="Chromosome 7"/>
</dbReference>
<dbReference type="RefSeq" id="XP_024932484.1">
    <property type="nucleotide sequence ID" value="XM_025076716.3"/>
</dbReference>
<gene>
    <name evidence="3" type="primary">LOC112492594</name>
</gene>
<proteinExistence type="predicted"/>
<feature type="compositionally biased region" description="Polar residues" evidence="1">
    <location>
        <begin position="13"/>
        <end position="41"/>
    </location>
</feature>
<organism evidence="2 3">
    <name type="scientific">Ziziphus jujuba</name>
    <name type="common">Chinese jujube</name>
    <name type="synonym">Ziziphus sativa</name>
    <dbReference type="NCBI Taxonomy" id="326968"/>
    <lineage>
        <taxon>Eukaryota</taxon>
        <taxon>Viridiplantae</taxon>
        <taxon>Streptophyta</taxon>
        <taxon>Embryophyta</taxon>
        <taxon>Tracheophyta</taxon>
        <taxon>Spermatophyta</taxon>
        <taxon>Magnoliopsida</taxon>
        <taxon>eudicotyledons</taxon>
        <taxon>Gunneridae</taxon>
        <taxon>Pentapetalae</taxon>
        <taxon>rosids</taxon>
        <taxon>fabids</taxon>
        <taxon>Rosales</taxon>
        <taxon>Rhamnaceae</taxon>
        <taxon>Paliureae</taxon>
        <taxon>Ziziphus</taxon>
    </lineage>
</organism>
<dbReference type="KEGG" id="zju:112492594"/>
<sequence>MQRTWKPWLHLGSSRTRSPAVNSDKQITHSVSSPGNFRSAE</sequence>
<evidence type="ECO:0000313" key="2">
    <source>
        <dbReference type="Proteomes" id="UP001652623"/>
    </source>
</evidence>
<accession>A0A6P6GEB1</accession>
<dbReference type="GeneID" id="112492594"/>
<keyword evidence="2" id="KW-1185">Reference proteome</keyword>
<protein>
    <submittedName>
        <fullName evidence="3">Uncharacterized protein LOC112492594</fullName>
    </submittedName>
</protein>
<dbReference type="AlphaFoldDB" id="A0A6P6GEB1"/>
<feature type="region of interest" description="Disordered" evidence="1">
    <location>
        <begin position="1"/>
        <end position="41"/>
    </location>
</feature>
<reference evidence="3" key="1">
    <citation type="submission" date="2025-08" db="UniProtKB">
        <authorList>
            <consortium name="RefSeq"/>
        </authorList>
    </citation>
    <scope>IDENTIFICATION</scope>
    <source>
        <tissue evidence="3">Seedling</tissue>
    </source>
</reference>